<dbReference type="PANTHER" id="PTHR42643">
    <property type="entry name" value="IONOTROPIC RECEPTOR 20A-RELATED"/>
    <property type="match status" value="1"/>
</dbReference>
<dbReference type="PANTHER" id="PTHR42643:SF39">
    <property type="entry name" value="IONOTROPIC RECEPTOR 56A-RELATED"/>
    <property type="match status" value="1"/>
</dbReference>
<reference evidence="9" key="1">
    <citation type="journal article" date="2021" name="Sci. Adv.">
        <title>The American lobster genome reveals insights on longevity, neural, and immune adaptations.</title>
        <authorList>
            <person name="Polinski J.M."/>
            <person name="Zimin A.V."/>
            <person name="Clark K.F."/>
            <person name="Kohn A.B."/>
            <person name="Sadowski N."/>
            <person name="Timp W."/>
            <person name="Ptitsyn A."/>
            <person name="Khanna P."/>
            <person name="Romanova D.Y."/>
            <person name="Williams P."/>
            <person name="Greenwood S.J."/>
            <person name="Moroz L.L."/>
            <person name="Walt D.R."/>
            <person name="Bodnar A.G."/>
        </authorList>
    </citation>
    <scope>NUCLEOTIDE SEQUENCE</scope>
    <source>
        <strain evidence="9">GMGI-L3</strain>
    </source>
</reference>
<keyword evidence="6 9" id="KW-0675">Receptor</keyword>
<feature type="transmembrane region" description="Helical" evidence="8">
    <location>
        <begin position="82"/>
        <end position="102"/>
    </location>
</feature>
<feature type="transmembrane region" description="Helical" evidence="8">
    <location>
        <begin position="236"/>
        <end position="256"/>
    </location>
</feature>
<sequence>YQYVVPADKLYGDVFDNGTATGIIGQVNRTEADFTGILGSTLKRHLAVDFSEPLFMDEFVVSYKRPVLGSDIAGFLKPYTPLVWLLIFLTTVLIFAATWLTLLGRAVLSAFFPSTVYRSNLKAKLITPRISLPFNNIHELVESKIPVFVSESNYVHQTIMTGKCGLFVMPGRILQSPPMSMAFQRGSPLKAKIRGLKEFGILDHLLQQWVSNFTECLWRGTTQTPTALRALELGDFYGLLSIYASGLVMGLLIFLVEVITKPKTWQVEVDPFSTGPGEGQCSGLVTAGPMEIPHSS</sequence>
<organism evidence="9 10">
    <name type="scientific">Homarus americanus</name>
    <name type="common">American lobster</name>
    <dbReference type="NCBI Taxonomy" id="6706"/>
    <lineage>
        <taxon>Eukaryota</taxon>
        <taxon>Metazoa</taxon>
        <taxon>Ecdysozoa</taxon>
        <taxon>Arthropoda</taxon>
        <taxon>Crustacea</taxon>
        <taxon>Multicrustacea</taxon>
        <taxon>Malacostraca</taxon>
        <taxon>Eumalacostraca</taxon>
        <taxon>Eucarida</taxon>
        <taxon>Decapoda</taxon>
        <taxon>Pleocyemata</taxon>
        <taxon>Astacidea</taxon>
        <taxon>Nephropoidea</taxon>
        <taxon>Nephropidae</taxon>
        <taxon>Homarus</taxon>
    </lineage>
</organism>
<keyword evidence="5 8" id="KW-0472">Membrane</keyword>
<gene>
    <name evidence="9" type="primary">Grid1-L43</name>
    <name evidence="9" type="ORF">Hamer_G011682</name>
</gene>
<keyword evidence="10" id="KW-1185">Reference proteome</keyword>
<keyword evidence="2" id="KW-1003">Cell membrane</keyword>
<evidence type="ECO:0000256" key="8">
    <source>
        <dbReference type="SAM" id="Phobius"/>
    </source>
</evidence>
<name>A0A8J5K400_HOMAM</name>
<keyword evidence="4 8" id="KW-1133">Transmembrane helix</keyword>
<dbReference type="GO" id="GO:0005886">
    <property type="term" value="C:plasma membrane"/>
    <property type="evidence" value="ECO:0007669"/>
    <property type="project" value="UniProtKB-SubCell"/>
</dbReference>
<feature type="non-terminal residue" evidence="9">
    <location>
        <position position="1"/>
    </location>
</feature>
<evidence type="ECO:0000256" key="7">
    <source>
        <dbReference type="ARBA" id="ARBA00023180"/>
    </source>
</evidence>
<comment type="caution">
    <text evidence="9">The sequence shown here is derived from an EMBL/GenBank/DDBJ whole genome shotgun (WGS) entry which is preliminary data.</text>
</comment>
<comment type="subcellular location">
    <subcellularLocation>
        <location evidence="1">Cell membrane</location>
        <topology evidence="1">Multi-pass membrane protein</topology>
    </subcellularLocation>
</comment>
<dbReference type="InterPro" id="IPR052192">
    <property type="entry name" value="Insect_Ionotropic_Sensory_Rcpt"/>
</dbReference>
<dbReference type="Gene3D" id="3.40.190.10">
    <property type="entry name" value="Periplasmic binding protein-like II"/>
    <property type="match status" value="1"/>
</dbReference>
<evidence type="ECO:0000256" key="4">
    <source>
        <dbReference type="ARBA" id="ARBA00022989"/>
    </source>
</evidence>
<protein>
    <submittedName>
        <fullName evidence="9">Putative Glutamate receptor ionotropic, delta-1-like 43</fullName>
    </submittedName>
</protein>
<keyword evidence="3 8" id="KW-0812">Transmembrane</keyword>
<evidence type="ECO:0000256" key="3">
    <source>
        <dbReference type="ARBA" id="ARBA00022692"/>
    </source>
</evidence>
<dbReference type="EMBL" id="JAHLQT010018664">
    <property type="protein sequence ID" value="KAG7168991.1"/>
    <property type="molecule type" value="Genomic_DNA"/>
</dbReference>
<dbReference type="Proteomes" id="UP000747542">
    <property type="component" value="Unassembled WGS sequence"/>
</dbReference>
<keyword evidence="7" id="KW-0325">Glycoprotein</keyword>
<dbReference type="SUPFAM" id="SSF53850">
    <property type="entry name" value="Periplasmic binding protein-like II"/>
    <property type="match status" value="1"/>
</dbReference>
<evidence type="ECO:0000256" key="1">
    <source>
        <dbReference type="ARBA" id="ARBA00004651"/>
    </source>
</evidence>
<evidence type="ECO:0000313" key="9">
    <source>
        <dbReference type="EMBL" id="KAG7168991.1"/>
    </source>
</evidence>
<evidence type="ECO:0000256" key="2">
    <source>
        <dbReference type="ARBA" id="ARBA00022475"/>
    </source>
</evidence>
<evidence type="ECO:0000256" key="5">
    <source>
        <dbReference type="ARBA" id="ARBA00023136"/>
    </source>
</evidence>
<evidence type="ECO:0000256" key="6">
    <source>
        <dbReference type="ARBA" id="ARBA00023170"/>
    </source>
</evidence>
<accession>A0A8J5K400</accession>
<evidence type="ECO:0000313" key="10">
    <source>
        <dbReference type="Proteomes" id="UP000747542"/>
    </source>
</evidence>
<proteinExistence type="predicted"/>
<dbReference type="AlphaFoldDB" id="A0A8J5K400"/>